<dbReference type="AlphaFoldDB" id="A0A0A9A403"/>
<reference evidence="1" key="1">
    <citation type="submission" date="2014-09" db="EMBL/GenBank/DDBJ databases">
        <authorList>
            <person name="Magalhaes I.L.F."/>
            <person name="Oliveira U."/>
            <person name="Santos F.R."/>
            <person name="Vidigal T.H.D.A."/>
            <person name="Brescovit A.D."/>
            <person name="Santos A.J."/>
        </authorList>
    </citation>
    <scope>NUCLEOTIDE SEQUENCE</scope>
    <source>
        <tissue evidence="1">Shoot tissue taken approximately 20 cm above the soil surface</tissue>
    </source>
</reference>
<reference evidence="1" key="2">
    <citation type="journal article" date="2015" name="Data Brief">
        <title>Shoot transcriptome of the giant reed, Arundo donax.</title>
        <authorList>
            <person name="Barrero R.A."/>
            <person name="Guerrero F.D."/>
            <person name="Moolhuijzen P."/>
            <person name="Goolsby J.A."/>
            <person name="Tidwell J."/>
            <person name="Bellgard S.E."/>
            <person name="Bellgard M.I."/>
        </authorList>
    </citation>
    <scope>NUCLEOTIDE SEQUENCE</scope>
    <source>
        <tissue evidence="1">Shoot tissue taken approximately 20 cm above the soil surface</tissue>
    </source>
</reference>
<organism evidence="1">
    <name type="scientific">Arundo donax</name>
    <name type="common">Giant reed</name>
    <name type="synonym">Donax arundinaceus</name>
    <dbReference type="NCBI Taxonomy" id="35708"/>
    <lineage>
        <taxon>Eukaryota</taxon>
        <taxon>Viridiplantae</taxon>
        <taxon>Streptophyta</taxon>
        <taxon>Embryophyta</taxon>
        <taxon>Tracheophyta</taxon>
        <taxon>Spermatophyta</taxon>
        <taxon>Magnoliopsida</taxon>
        <taxon>Liliopsida</taxon>
        <taxon>Poales</taxon>
        <taxon>Poaceae</taxon>
        <taxon>PACMAD clade</taxon>
        <taxon>Arundinoideae</taxon>
        <taxon>Arundineae</taxon>
        <taxon>Arundo</taxon>
    </lineage>
</organism>
<name>A0A0A9A403_ARUDO</name>
<proteinExistence type="predicted"/>
<accession>A0A0A9A403</accession>
<dbReference type="EMBL" id="GBRH01253262">
    <property type="protein sequence ID" value="JAD44633.1"/>
    <property type="molecule type" value="Transcribed_RNA"/>
</dbReference>
<protein>
    <submittedName>
        <fullName evidence="1">Uncharacterized protein</fullName>
    </submittedName>
</protein>
<evidence type="ECO:0000313" key="1">
    <source>
        <dbReference type="EMBL" id="JAD44633.1"/>
    </source>
</evidence>
<sequence>MMPVKELSRLTVLTLRNSSSSGSGAKWGSSAKIMHCLVLQ</sequence>